<dbReference type="EMBL" id="SRLO01000590">
    <property type="protein sequence ID" value="TNN51213.1"/>
    <property type="molecule type" value="Genomic_DNA"/>
</dbReference>
<feature type="compositionally biased region" description="Basic and acidic residues" evidence="1">
    <location>
        <begin position="1"/>
        <end position="19"/>
    </location>
</feature>
<evidence type="ECO:0000313" key="2">
    <source>
        <dbReference type="EMBL" id="TNN51213.1"/>
    </source>
</evidence>
<organism evidence="2 3">
    <name type="scientific">Liparis tanakae</name>
    <name type="common">Tanaka's snailfish</name>
    <dbReference type="NCBI Taxonomy" id="230148"/>
    <lineage>
        <taxon>Eukaryota</taxon>
        <taxon>Metazoa</taxon>
        <taxon>Chordata</taxon>
        <taxon>Craniata</taxon>
        <taxon>Vertebrata</taxon>
        <taxon>Euteleostomi</taxon>
        <taxon>Actinopterygii</taxon>
        <taxon>Neopterygii</taxon>
        <taxon>Teleostei</taxon>
        <taxon>Neoteleostei</taxon>
        <taxon>Acanthomorphata</taxon>
        <taxon>Eupercaria</taxon>
        <taxon>Perciformes</taxon>
        <taxon>Cottioidei</taxon>
        <taxon>Cottales</taxon>
        <taxon>Liparidae</taxon>
        <taxon>Liparis</taxon>
    </lineage>
</organism>
<feature type="region of interest" description="Disordered" evidence="1">
    <location>
        <begin position="1"/>
        <end position="34"/>
    </location>
</feature>
<proteinExistence type="predicted"/>
<accession>A0A4Z2GE93</accession>
<evidence type="ECO:0000256" key="1">
    <source>
        <dbReference type="SAM" id="MobiDB-lite"/>
    </source>
</evidence>
<gene>
    <name evidence="2" type="ORF">EYF80_038587</name>
</gene>
<name>A0A4Z2GE93_9TELE</name>
<dbReference type="AlphaFoldDB" id="A0A4Z2GE93"/>
<keyword evidence="3" id="KW-1185">Reference proteome</keyword>
<protein>
    <submittedName>
        <fullName evidence="2">Uncharacterized protein</fullName>
    </submittedName>
</protein>
<sequence length="66" mass="7469">MRSEKKKDAKKEVKKKNEDGGGGGGEEEELGVPGHRFQLPVCLLWCPETREREKKKGREKSDKGTK</sequence>
<comment type="caution">
    <text evidence="2">The sequence shown here is derived from an EMBL/GenBank/DDBJ whole genome shotgun (WGS) entry which is preliminary data.</text>
</comment>
<dbReference type="Proteomes" id="UP000314294">
    <property type="component" value="Unassembled WGS sequence"/>
</dbReference>
<reference evidence="2 3" key="1">
    <citation type="submission" date="2019-03" db="EMBL/GenBank/DDBJ databases">
        <title>First draft genome of Liparis tanakae, snailfish: a comprehensive survey of snailfish specific genes.</title>
        <authorList>
            <person name="Kim W."/>
            <person name="Song I."/>
            <person name="Jeong J.-H."/>
            <person name="Kim D."/>
            <person name="Kim S."/>
            <person name="Ryu S."/>
            <person name="Song J.Y."/>
            <person name="Lee S.K."/>
        </authorList>
    </citation>
    <scope>NUCLEOTIDE SEQUENCE [LARGE SCALE GENOMIC DNA]</scope>
    <source>
        <tissue evidence="2">Muscle</tissue>
    </source>
</reference>
<evidence type="ECO:0000313" key="3">
    <source>
        <dbReference type="Proteomes" id="UP000314294"/>
    </source>
</evidence>